<keyword evidence="4" id="KW-1185">Reference proteome</keyword>
<feature type="region of interest" description="Disordered" evidence="1">
    <location>
        <begin position="894"/>
        <end position="926"/>
    </location>
</feature>
<dbReference type="Proteomes" id="UP000887563">
    <property type="component" value="Unplaced"/>
</dbReference>
<keyword evidence="2" id="KW-0812">Transmembrane</keyword>
<feature type="region of interest" description="Disordered" evidence="1">
    <location>
        <begin position="1038"/>
        <end position="1082"/>
    </location>
</feature>
<evidence type="ECO:0000259" key="3">
    <source>
        <dbReference type="Pfam" id="PF07245"/>
    </source>
</evidence>
<proteinExistence type="predicted"/>
<feature type="compositionally biased region" description="Polar residues" evidence="1">
    <location>
        <begin position="900"/>
        <end position="920"/>
    </location>
</feature>
<dbReference type="InterPro" id="IPR009878">
    <property type="entry name" value="Phlebovirus_G2_fusion"/>
</dbReference>
<protein>
    <submittedName>
        <fullName evidence="5">Phlebovirus glycoprotein G2 fusion domain-containing protein</fullName>
    </submittedName>
</protein>
<keyword evidence="2" id="KW-1133">Transmembrane helix</keyword>
<evidence type="ECO:0000256" key="2">
    <source>
        <dbReference type="SAM" id="Phobius"/>
    </source>
</evidence>
<sequence>MDKVGTSGCLEPSAMWSKGCGLPTASCHFYRWYAVPMSLDVYELFECPTWDYHIKADLAITVNDNVLEESLTLIPGLTHHGTNISLTPIAVSNPPAPILGTSFLTHGFSVALGKDVPRDLKCPDLPSARGFGCSISEEACRDCRHVNDTVICQCREFDAEAILADPEARLPLNIGRHTFLTEGEQVYVEQTYTPIQIHLQMKNFQLISEITESTCKITTQDVRGCYKCLKGVQVNFTCTTDFGTALAYIRCADGINFVTRCSKNGTEGIAAFTYTRSRIDTICTTKCPGGDSEFKLKGELMFIPLPWKEREIVQSMSGQKTSVWSLSNFSPYSLFPALPIGFIISLLFVLISLLILFYFFLRLKLKFFRKFATLLVPLFFLKTLAGGEGVANPVKKRVADPAIVNWPIEGNGKHLQFKIADVPILLKAQKIQKTIFVTQSPIPHHTAKVFLSISTLILWPSKQLVPLLLFKPSNKQKQIKIVDGLYYSHFCLSIQKTQMPNFSSQSKSWPSKIKCFVPPHWKSQKVTLIKAQFTWQKSFFINLQFFIKNYFTPLIFLAMPDTAQAKPDPPPLEPGQSYSEYIRSCEAIGYTPNWPRRGDTMAEYIPKSVGRFWPPTWTNDTPRRKAQGLLLLLWENLTYKGKRLPQADPILSPPAWITDVQPGQTVEDFFRDKGQPLEYPELPCLILKGGVRGSSKQSRQRARVIGHPCWKAGQLHEEYLPLELLIYTPVEYPEPRIGHSATGRNLLSSSRVGSSSTTQPPPTPNPREPEVIREEGNEEALKIIIPRAWRPIKSISIIFAIIAMAFAVGADPVPAHEFNGFLPCPFFRAPCCFLPFVDNNYLKLYRMPKRSSSATVQEQRNIKKARENAFIATFGKPQSIEDQEEMDRVVNSLEEIPRPDNNTKFIESNKDSQSPKTSKIINPEEDFSSSILPLTTQIENENKQQQQQPPSIPLTTATQPPLQYKLATALAPTQSSQMGGQVMAGSGGDCSLEERISNALLTCISKLTEKSTSNSKMPSVKQPAAFPLREVKDAIPPPIPLSRAEGTDHEEVGPRGDPRRPTPYARGAAADHGGRSYRPALGRSPLVDQHLRTLRIQAEQLNRSVGRALADLEQEKLEEPIHDFLAIEGGISRVLKSIRTTISRLPPR</sequence>
<evidence type="ECO:0000313" key="4">
    <source>
        <dbReference type="Proteomes" id="UP000887563"/>
    </source>
</evidence>
<dbReference type="Pfam" id="PF07245">
    <property type="entry name" value="Phlebovirus_G2"/>
    <property type="match status" value="1"/>
</dbReference>
<evidence type="ECO:0000256" key="1">
    <source>
        <dbReference type="SAM" id="MobiDB-lite"/>
    </source>
</evidence>
<keyword evidence="2" id="KW-0472">Membrane</keyword>
<feature type="transmembrane region" description="Helical" evidence="2">
    <location>
        <begin position="337"/>
        <end position="361"/>
    </location>
</feature>
<name>A0A914MQ46_MELIC</name>
<evidence type="ECO:0000313" key="5">
    <source>
        <dbReference type="WBParaSite" id="Minc3s01910g27129"/>
    </source>
</evidence>
<accession>A0A914MQ46</accession>
<reference evidence="5" key="1">
    <citation type="submission" date="2022-11" db="UniProtKB">
        <authorList>
            <consortium name="WormBaseParasite"/>
        </authorList>
    </citation>
    <scope>IDENTIFICATION</scope>
</reference>
<feature type="region of interest" description="Disordered" evidence="1">
    <location>
        <begin position="748"/>
        <end position="773"/>
    </location>
</feature>
<dbReference type="Gene3D" id="2.60.40.3770">
    <property type="match status" value="1"/>
</dbReference>
<feature type="compositionally biased region" description="Low complexity" evidence="1">
    <location>
        <begin position="748"/>
        <end position="758"/>
    </location>
</feature>
<dbReference type="WBParaSite" id="Minc3s01910g27129">
    <property type="protein sequence ID" value="Minc3s01910g27129"/>
    <property type="gene ID" value="Minc3s01910g27129"/>
</dbReference>
<dbReference type="AlphaFoldDB" id="A0A914MQ46"/>
<feature type="compositionally biased region" description="Basic and acidic residues" evidence="1">
    <location>
        <begin position="1045"/>
        <end position="1060"/>
    </location>
</feature>
<organism evidence="4 5">
    <name type="scientific">Meloidogyne incognita</name>
    <name type="common">Southern root-knot nematode worm</name>
    <name type="synonym">Oxyuris incognita</name>
    <dbReference type="NCBI Taxonomy" id="6306"/>
    <lineage>
        <taxon>Eukaryota</taxon>
        <taxon>Metazoa</taxon>
        <taxon>Ecdysozoa</taxon>
        <taxon>Nematoda</taxon>
        <taxon>Chromadorea</taxon>
        <taxon>Rhabditida</taxon>
        <taxon>Tylenchina</taxon>
        <taxon>Tylenchomorpha</taxon>
        <taxon>Tylenchoidea</taxon>
        <taxon>Meloidogynidae</taxon>
        <taxon>Meloidogyninae</taxon>
        <taxon>Meloidogyne</taxon>
        <taxon>Meloidogyne incognita group</taxon>
    </lineage>
</organism>
<feature type="domain" description="Phlebovirus glycoprotein G2 fusion" evidence="3">
    <location>
        <begin position="2"/>
        <end position="191"/>
    </location>
</feature>